<accession>A0A4R1NV68</accession>
<protein>
    <submittedName>
        <fullName evidence="1">Uncharacterized protein</fullName>
    </submittedName>
</protein>
<dbReference type="AlphaFoldDB" id="A0A4R1NV68"/>
<proteinExistence type="predicted"/>
<organism evidence="1 2">
    <name type="scientific">Shimia isoporae</name>
    <dbReference type="NCBI Taxonomy" id="647720"/>
    <lineage>
        <taxon>Bacteria</taxon>
        <taxon>Pseudomonadati</taxon>
        <taxon>Pseudomonadota</taxon>
        <taxon>Alphaproteobacteria</taxon>
        <taxon>Rhodobacterales</taxon>
        <taxon>Roseobacteraceae</taxon>
    </lineage>
</organism>
<evidence type="ECO:0000313" key="1">
    <source>
        <dbReference type="EMBL" id="TCL08962.1"/>
    </source>
</evidence>
<name>A0A4R1NV68_9RHOB</name>
<dbReference type="Proteomes" id="UP000295673">
    <property type="component" value="Unassembled WGS sequence"/>
</dbReference>
<evidence type="ECO:0000313" key="2">
    <source>
        <dbReference type="Proteomes" id="UP000295673"/>
    </source>
</evidence>
<keyword evidence="2" id="KW-1185">Reference proteome</keyword>
<gene>
    <name evidence="1" type="ORF">BXY66_1003</name>
</gene>
<reference evidence="1 2" key="1">
    <citation type="submission" date="2019-03" db="EMBL/GenBank/DDBJ databases">
        <title>Genomic Encyclopedia of Archaeal and Bacterial Type Strains, Phase II (KMG-II): from individual species to whole genera.</title>
        <authorList>
            <person name="Goeker M."/>
        </authorList>
    </citation>
    <scope>NUCLEOTIDE SEQUENCE [LARGE SCALE GENOMIC DNA]</scope>
    <source>
        <strain evidence="1 2">DSM 26433</strain>
    </source>
</reference>
<sequence>MSVLDAIEVRRKYFGDLKIGAAQLARVVDFDGGQRRT</sequence>
<dbReference type="EMBL" id="SMGR01000001">
    <property type="protein sequence ID" value="TCL08962.1"/>
    <property type="molecule type" value="Genomic_DNA"/>
</dbReference>
<comment type="caution">
    <text evidence="1">The sequence shown here is derived from an EMBL/GenBank/DDBJ whole genome shotgun (WGS) entry which is preliminary data.</text>
</comment>